<dbReference type="Proteomes" id="UP000607653">
    <property type="component" value="Unassembled WGS sequence"/>
</dbReference>
<gene>
    <name evidence="2" type="ORF">HUJ06_016237</name>
</gene>
<dbReference type="Gene3D" id="2.140.10.30">
    <property type="entry name" value="Dipeptidylpeptidase IV, N-terminal domain"/>
    <property type="match status" value="1"/>
</dbReference>
<keyword evidence="3" id="KW-1185">Reference proteome</keyword>
<evidence type="ECO:0000313" key="2">
    <source>
        <dbReference type="EMBL" id="DAD41914.1"/>
    </source>
</evidence>
<feature type="transmembrane region" description="Helical" evidence="1">
    <location>
        <begin position="44"/>
        <end position="60"/>
    </location>
</feature>
<sequence length="78" mass="9193">MLANHRSNLSADGNMLAYVRDNELHVLDLLYSEPKQLTYGAKENFLVSFIFLVYFCSIWVKEFSNSEFLFTFVYCCFK</sequence>
<protein>
    <submittedName>
        <fullName evidence="2">Uncharacterized protein</fullName>
    </submittedName>
</protein>
<evidence type="ECO:0000313" key="3">
    <source>
        <dbReference type="Proteomes" id="UP000607653"/>
    </source>
</evidence>
<comment type="caution">
    <text evidence="2">The sequence shown here is derived from an EMBL/GenBank/DDBJ whole genome shotgun (WGS) entry which is preliminary data.</text>
</comment>
<keyword evidence="1" id="KW-0812">Transmembrane</keyword>
<keyword evidence="1" id="KW-1133">Transmembrane helix</keyword>
<reference evidence="2 3" key="1">
    <citation type="journal article" date="2020" name="Mol. Biol. Evol.">
        <title>Distinct Expression and Methylation Patterns for Genes with Different Fates following a Single Whole-Genome Duplication in Flowering Plants.</title>
        <authorList>
            <person name="Shi T."/>
            <person name="Rahmani R.S."/>
            <person name="Gugger P.F."/>
            <person name="Wang M."/>
            <person name="Li H."/>
            <person name="Zhang Y."/>
            <person name="Li Z."/>
            <person name="Wang Q."/>
            <person name="Van de Peer Y."/>
            <person name="Marchal K."/>
            <person name="Chen J."/>
        </authorList>
    </citation>
    <scope>NUCLEOTIDE SEQUENCE [LARGE SCALE GENOMIC DNA]</scope>
    <source>
        <tissue evidence="2">Leaf</tissue>
    </source>
</reference>
<proteinExistence type="predicted"/>
<keyword evidence="1" id="KW-0472">Membrane</keyword>
<organism evidence="2 3">
    <name type="scientific">Nelumbo nucifera</name>
    <name type="common">Sacred lotus</name>
    <dbReference type="NCBI Taxonomy" id="4432"/>
    <lineage>
        <taxon>Eukaryota</taxon>
        <taxon>Viridiplantae</taxon>
        <taxon>Streptophyta</taxon>
        <taxon>Embryophyta</taxon>
        <taxon>Tracheophyta</taxon>
        <taxon>Spermatophyta</taxon>
        <taxon>Magnoliopsida</taxon>
        <taxon>Proteales</taxon>
        <taxon>Nelumbonaceae</taxon>
        <taxon>Nelumbo</taxon>
    </lineage>
</organism>
<dbReference type="EMBL" id="DUZY01000005">
    <property type="protein sequence ID" value="DAD41914.1"/>
    <property type="molecule type" value="Genomic_DNA"/>
</dbReference>
<dbReference type="AlphaFoldDB" id="A0A822Z6C3"/>
<accession>A0A822Z6C3</accession>
<name>A0A822Z6C3_NELNU</name>
<evidence type="ECO:0000256" key="1">
    <source>
        <dbReference type="SAM" id="Phobius"/>
    </source>
</evidence>